<dbReference type="InterPro" id="IPR036962">
    <property type="entry name" value="Glyco_hydro_3_N_sf"/>
</dbReference>
<evidence type="ECO:0000259" key="14">
    <source>
        <dbReference type="SMART" id="SM01217"/>
    </source>
</evidence>
<evidence type="ECO:0000256" key="7">
    <source>
        <dbReference type="ARBA" id="ARBA00023180"/>
    </source>
</evidence>
<dbReference type="RefSeq" id="XP_044664236.1">
    <property type="nucleotide sequence ID" value="XM_044808301.1"/>
</dbReference>
<comment type="similarity">
    <text evidence="3 11">Belongs to the glycosyl hydrolase 3 family.</text>
</comment>
<dbReference type="Pfam" id="PF01915">
    <property type="entry name" value="Glyco_hydro_3_C"/>
    <property type="match status" value="1"/>
</dbReference>
<reference evidence="15 16" key="1">
    <citation type="submission" date="2021-01" db="EMBL/GenBank/DDBJ databases">
        <title>Cercospora kikuchii MAFF 305040 whole genome shotgun sequence.</title>
        <authorList>
            <person name="Kashiwa T."/>
            <person name="Suzuki T."/>
        </authorList>
    </citation>
    <scope>NUCLEOTIDE SEQUENCE [LARGE SCALE GENOMIC DNA]</scope>
    <source>
        <strain evidence="15 16">MAFF 305040</strain>
    </source>
</reference>
<evidence type="ECO:0000256" key="3">
    <source>
        <dbReference type="ARBA" id="ARBA00005336"/>
    </source>
</evidence>
<sequence length="894" mass="96713">MLSRAVLGAVLAAVAGSLAQEGNDTAPFPDTTYPDAISPDPAVAEGTQSNQTSPPKYPSPWSSGLGDWEAAYKRATEIVAQLTLEEKVNITTGSGWQTEECVGNTGSVPRLGIRSLCFQDSPTGMRYTDFISVFPSGVNVGATWSKALAHARGVAMAEEFRDKGVNGFLGPVAGPIGRSPAGGRNWEGFSPDPYLTGALFAESIKGVQSTGQIAVGKHYIGNEQEHFRQTPETSGFGLANITYPGSSNIDDVTLHELYAWPFADGVRAGLASIMCSYNRINNSDGCQNSYLQNYVLKNELGFQGFILSDWQATHSGVSAIHAGLDMSMPGDIVFNDGLSYFGPNLTIAVLNGTVPQWRLDDMVVRVLAGWYYVDGDSEENNKPTNFNSWTKDTYGAVHRYAGPQYGYELINDHVDVRKEHGRLIRQIGSASTVLLKNVNHTLPLTGKEKLTTVFGDDAGPNLAGPNGCSNRACAQGTIAIGWGSGTAEFPYLITPDAAIQREVTDHYGAYESILSNGALPQIQALARRAGQVGGVCIAFGAANAGEGFVAPDSNYGDRNNLTFWQGANQMLRNVTANCNNTILVVHSPGAVEVEEYKDHPNVTAILWAGMPGEQSGNSLADVLYGRVNPGAKLPYTIGRNRSDYGTDVLYYINGDPPQFDFEEGTFIDYRTFDQRGIEPVYEFGFGLSYTTFNYSNIEVRDTGAGPYVPQSGSTQEAPTFGTVDMDPAAHVFPSDNFTRVPYFIYPYLNSSNLEESYGHDDFGDNSFIPEGSLEGTAQPLLPAGGAPGGNPALWDILFVVSVDITNTGHRDGDEVAQLYVSLGGPYDPKVVLRGFERVNIPAGKTVTVDFHLTRRDLSNWDSAKQDWIVRTEHQKKVYVGSSSRQLLLEQDLEM</sequence>
<dbReference type="Gene3D" id="3.20.20.300">
    <property type="entry name" value="Glycoside hydrolase, family 3, N-terminal domain"/>
    <property type="match status" value="1"/>
</dbReference>
<evidence type="ECO:0000256" key="9">
    <source>
        <dbReference type="ARBA" id="ARBA00023295"/>
    </source>
</evidence>
<evidence type="ECO:0000313" key="16">
    <source>
        <dbReference type="Proteomes" id="UP000825890"/>
    </source>
</evidence>
<dbReference type="GO" id="GO:0009251">
    <property type="term" value="P:glucan catabolic process"/>
    <property type="evidence" value="ECO:0007669"/>
    <property type="project" value="TreeGrafter"/>
</dbReference>
<dbReference type="OrthoDB" id="416222at2759"/>
<keyword evidence="9 11" id="KW-0326">Glycosidase</keyword>
<dbReference type="PROSITE" id="PS00775">
    <property type="entry name" value="GLYCOSYL_HYDROL_F3"/>
    <property type="match status" value="1"/>
</dbReference>
<dbReference type="EC" id="3.2.1.21" evidence="4 11"/>
<organism evidence="15 16">
    <name type="scientific">Cercospora kikuchii</name>
    <dbReference type="NCBI Taxonomy" id="84275"/>
    <lineage>
        <taxon>Eukaryota</taxon>
        <taxon>Fungi</taxon>
        <taxon>Dikarya</taxon>
        <taxon>Ascomycota</taxon>
        <taxon>Pezizomycotina</taxon>
        <taxon>Dothideomycetes</taxon>
        <taxon>Dothideomycetidae</taxon>
        <taxon>Mycosphaerellales</taxon>
        <taxon>Mycosphaerellaceae</taxon>
        <taxon>Cercospora</taxon>
    </lineage>
</organism>
<dbReference type="InterPro" id="IPR019800">
    <property type="entry name" value="Glyco_hydro_3_AS"/>
</dbReference>
<accession>A0A9P3L1P9</accession>
<feature type="signal peptide" evidence="13">
    <location>
        <begin position="1"/>
        <end position="19"/>
    </location>
</feature>
<keyword evidence="6 11" id="KW-0378">Hydrolase</keyword>
<dbReference type="EMBL" id="BOLY01000009">
    <property type="protein sequence ID" value="GIZ49749.1"/>
    <property type="molecule type" value="Genomic_DNA"/>
</dbReference>
<evidence type="ECO:0000313" key="15">
    <source>
        <dbReference type="EMBL" id="GIZ49749.1"/>
    </source>
</evidence>
<comment type="caution">
    <text evidence="15">The sequence shown here is derived from an EMBL/GenBank/DDBJ whole genome shotgun (WGS) entry which is preliminary data.</text>
</comment>
<dbReference type="Gene3D" id="2.60.40.10">
    <property type="entry name" value="Immunoglobulins"/>
    <property type="match status" value="1"/>
</dbReference>
<dbReference type="FunFam" id="3.20.20.300:FF:000002">
    <property type="entry name" value="Probable beta-glucosidase"/>
    <property type="match status" value="1"/>
</dbReference>
<dbReference type="PANTHER" id="PTHR42715:SF29">
    <property type="entry name" value="BETA-GLUCOSIDASE A-RELATED"/>
    <property type="match status" value="1"/>
</dbReference>
<evidence type="ECO:0000256" key="10">
    <source>
        <dbReference type="ARBA" id="ARBA00023326"/>
    </source>
</evidence>
<dbReference type="InterPro" id="IPR017853">
    <property type="entry name" value="GH"/>
</dbReference>
<dbReference type="Proteomes" id="UP000825890">
    <property type="component" value="Unassembled WGS sequence"/>
</dbReference>
<dbReference type="InterPro" id="IPR002772">
    <property type="entry name" value="Glyco_hydro_3_C"/>
</dbReference>
<evidence type="ECO:0000256" key="12">
    <source>
        <dbReference type="SAM" id="MobiDB-lite"/>
    </source>
</evidence>
<evidence type="ECO:0000256" key="1">
    <source>
        <dbReference type="ARBA" id="ARBA00000448"/>
    </source>
</evidence>
<dbReference type="PANTHER" id="PTHR42715">
    <property type="entry name" value="BETA-GLUCOSIDASE"/>
    <property type="match status" value="1"/>
</dbReference>
<keyword evidence="7" id="KW-0325">Glycoprotein</keyword>
<dbReference type="Pfam" id="PF00933">
    <property type="entry name" value="Glyco_hydro_3"/>
    <property type="match status" value="1"/>
</dbReference>
<protein>
    <recommendedName>
        <fullName evidence="4 11">beta-glucosidase</fullName>
        <ecNumber evidence="4 11">3.2.1.21</ecNumber>
    </recommendedName>
</protein>
<dbReference type="InterPro" id="IPR050288">
    <property type="entry name" value="Cellulose_deg_GH3"/>
</dbReference>
<dbReference type="PRINTS" id="PR00133">
    <property type="entry name" value="GLHYDRLASE3"/>
</dbReference>
<dbReference type="InterPro" id="IPR001764">
    <property type="entry name" value="Glyco_hydro_3_N"/>
</dbReference>
<evidence type="ECO:0000256" key="4">
    <source>
        <dbReference type="ARBA" id="ARBA00012744"/>
    </source>
</evidence>
<dbReference type="Gene3D" id="3.40.50.1700">
    <property type="entry name" value="Glycoside hydrolase family 3 C-terminal domain"/>
    <property type="match status" value="1"/>
</dbReference>
<evidence type="ECO:0000256" key="13">
    <source>
        <dbReference type="SAM" id="SignalP"/>
    </source>
</evidence>
<dbReference type="SUPFAM" id="SSF51445">
    <property type="entry name" value="(Trans)glycosidases"/>
    <property type="match status" value="1"/>
</dbReference>
<keyword evidence="16" id="KW-1185">Reference proteome</keyword>
<dbReference type="SMART" id="SM01217">
    <property type="entry name" value="Fn3_like"/>
    <property type="match status" value="1"/>
</dbReference>
<keyword evidence="10 11" id="KW-0624">Polysaccharide degradation</keyword>
<dbReference type="AlphaFoldDB" id="A0A9P3L1P9"/>
<feature type="chain" id="PRO_5040428677" description="beta-glucosidase" evidence="13">
    <location>
        <begin position="20"/>
        <end position="894"/>
    </location>
</feature>
<comment type="catalytic activity">
    <reaction evidence="1 11">
        <text>Hydrolysis of terminal, non-reducing beta-D-glucosyl residues with release of beta-D-glucose.</text>
        <dbReference type="EC" id="3.2.1.21"/>
    </reaction>
</comment>
<dbReference type="GeneID" id="68298351"/>
<dbReference type="InterPro" id="IPR026891">
    <property type="entry name" value="Fn3-like"/>
</dbReference>
<evidence type="ECO:0000256" key="6">
    <source>
        <dbReference type="ARBA" id="ARBA00022801"/>
    </source>
</evidence>
<evidence type="ECO:0000256" key="2">
    <source>
        <dbReference type="ARBA" id="ARBA00004987"/>
    </source>
</evidence>
<evidence type="ECO:0000256" key="11">
    <source>
        <dbReference type="RuleBase" id="RU361161"/>
    </source>
</evidence>
<dbReference type="SUPFAM" id="SSF52279">
    <property type="entry name" value="Beta-D-glucan exohydrolase, C-terminal domain"/>
    <property type="match status" value="1"/>
</dbReference>
<dbReference type="InterPro" id="IPR036881">
    <property type="entry name" value="Glyco_hydro_3_C_sf"/>
</dbReference>
<dbReference type="InterPro" id="IPR013783">
    <property type="entry name" value="Ig-like_fold"/>
</dbReference>
<evidence type="ECO:0000256" key="5">
    <source>
        <dbReference type="ARBA" id="ARBA00022729"/>
    </source>
</evidence>
<evidence type="ECO:0000256" key="8">
    <source>
        <dbReference type="ARBA" id="ARBA00023277"/>
    </source>
</evidence>
<dbReference type="FunFam" id="3.40.50.1700:FF:000003">
    <property type="entry name" value="Probable beta-glucosidase"/>
    <property type="match status" value="1"/>
</dbReference>
<dbReference type="GO" id="GO:0008422">
    <property type="term" value="F:beta-glucosidase activity"/>
    <property type="evidence" value="ECO:0007669"/>
    <property type="project" value="UniProtKB-EC"/>
</dbReference>
<feature type="domain" description="Fibronectin type III-like" evidence="14">
    <location>
        <begin position="814"/>
        <end position="883"/>
    </location>
</feature>
<proteinExistence type="inferred from homology"/>
<keyword evidence="5 13" id="KW-0732">Signal</keyword>
<name>A0A9P3L1P9_9PEZI</name>
<dbReference type="Pfam" id="PF14310">
    <property type="entry name" value="Fn3-like"/>
    <property type="match status" value="1"/>
</dbReference>
<gene>
    <name evidence="15" type="ORF">CKM354_001277600</name>
</gene>
<keyword evidence="8 11" id="KW-0119">Carbohydrate metabolism</keyword>
<feature type="region of interest" description="Disordered" evidence="12">
    <location>
        <begin position="21"/>
        <end position="61"/>
    </location>
</feature>
<comment type="pathway">
    <text evidence="2 11">Glycan metabolism; cellulose degradation.</text>
</comment>